<dbReference type="RefSeq" id="WP_074197463.1">
    <property type="nucleotide sequence ID" value="NZ_JAOYTE010000001.1"/>
</dbReference>
<evidence type="ECO:0000259" key="2">
    <source>
        <dbReference type="Pfam" id="PF07811"/>
    </source>
</evidence>
<feature type="transmembrane region" description="Helical" evidence="1">
    <location>
        <begin position="27"/>
        <end position="47"/>
    </location>
</feature>
<accession>A0ABD7JT26</accession>
<feature type="domain" description="TadE-like" evidence="2">
    <location>
        <begin position="26"/>
        <end position="68"/>
    </location>
</feature>
<dbReference type="EMBL" id="RXTL01000056">
    <property type="protein sequence ID" value="RTS39358.1"/>
    <property type="molecule type" value="Genomic_DNA"/>
</dbReference>
<keyword evidence="1" id="KW-0812">Transmembrane</keyword>
<keyword evidence="1" id="KW-0472">Membrane</keyword>
<dbReference type="InterPro" id="IPR012495">
    <property type="entry name" value="TadE-like_dom"/>
</dbReference>
<comment type="caution">
    <text evidence="3">The sequence shown here is derived from an EMBL/GenBank/DDBJ whole genome shotgun (WGS) entry which is preliminary data.</text>
</comment>
<organism evidence="3 4">
    <name type="scientific">Pseudomonas aeruginosa</name>
    <dbReference type="NCBI Taxonomy" id="287"/>
    <lineage>
        <taxon>Bacteria</taxon>
        <taxon>Pseudomonadati</taxon>
        <taxon>Pseudomonadota</taxon>
        <taxon>Gammaproteobacteria</taxon>
        <taxon>Pseudomonadales</taxon>
        <taxon>Pseudomonadaceae</taxon>
        <taxon>Pseudomonas</taxon>
    </lineage>
</organism>
<reference evidence="3 4" key="1">
    <citation type="submission" date="2018-12" db="EMBL/GenBank/DDBJ databases">
        <title>Pseudomonas aeruginosa Diversity Panel.</title>
        <authorList>
            <person name="Snesrud E."/>
            <person name="Mcgann P."/>
        </authorList>
    </citation>
    <scope>NUCLEOTIDE SEQUENCE [LARGE SCALE GENOMIC DNA]</scope>
    <source>
        <strain evidence="3 4">MRSN6241</strain>
    </source>
</reference>
<evidence type="ECO:0000313" key="4">
    <source>
        <dbReference type="Proteomes" id="UP000276985"/>
    </source>
</evidence>
<sequence>MPTSIEDAERGCQLMHRKAFRGGQKGAVAIEFTAVFLLFFALIYGLISYSIPLLMLQSFNDAAAVGARAAVAVDPSEPGYEALAETRAKDELLARLAWMPATWRANLEPCAGNGQYADYVGATSRIEVCVQYQYGDPAKAIIPVLRFPGIGAIPNLPQTLKASANLLL</sequence>
<dbReference type="AlphaFoldDB" id="A0ABD7JT26"/>
<evidence type="ECO:0000313" key="3">
    <source>
        <dbReference type="EMBL" id="RTS39358.1"/>
    </source>
</evidence>
<name>A0ABD7JT26_PSEAI</name>
<proteinExistence type="predicted"/>
<dbReference type="Pfam" id="PF07811">
    <property type="entry name" value="TadE"/>
    <property type="match status" value="1"/>
</dbReference>
<keyword evidence="1" id="KW-1133">Transmembrane helix</keyword>
<protein>
    <submittedName>
        <fullName evidence="3">Pilus assembly protein</fullName>
    </submittedName>
</protein>
<dbReference type="Proteomes" id="UP000276985">
    <property type="component" value="Unassembled WGS sequence"/>
</dbReference>
<gene>
    <name evidence="3" type="ORF">DY940_32370</name>
</gene>
<evidence type="ECO:0000256" key="1">
    <source>
        <dbReference type="SAM" id="Phobius"/>
    </source>
</evidence>